<evidence type="ECO:0000256" key="1">
    <source>
        <dbReference type="SAM" id="MobiDB-lite"/>
    </source>
</evidence>
<evidence type="ECO:0000313" key="4">
    <source>
        <dbReference type="Proteomes" id="UP001168146"/>
    </source>
</evidence>
<dbReference type="Proteomes" id="UP001168146">
    <property type="component" value="Unassembled WGS sequence"/>
</dbReference>
<protein>
    <recommendedName>
        <fullName evidence="2">DUF7730 domain-containing protein</fullName>
    </recommendedName>
</protein>
<dbReference type="Pfam" id="PF24864">
    <property type="entry name" value="DUF7730"/>
    <property type="match status" value="1"/>
</dbReference>
<accession>A0AAN6FX23</accession>
<feature type="domain" description="DUF7730" evidence="2">
    <location>
        <begin position="146"/>
        <end position="254"/>
    </location>
</feature>
<reference evidence="3" key="1">
    <citation type="submission" date="2021-12" db="EMBL/GenBank/DDBJ databases">
        <title>Black yeast isolated from Biological Soil Crust.</title>
        <authorList>
            <person name="Kurbessoian T."/>
        </authorList>
    </citation>
    <scope>NUCLEOTIDE SEQUENCE</scope>
    <source>
        <strain evidence="3">CCFEE 5208</strain>
    </source>
</reference>
<evidence type="ECO:0000313" key="3">
    <source>
        <dbReference type="EMBL" id="KAK0324436.1"/>
    </source>
</evidence>
<dbReference type="InterPro" id="IPR056632">
    <property type="entry name" value="DUF7730"/>
</dbReference>
<dbReference type="PANTHER" id="PTHR38790">
    <property type="entry name" value="2EXR DOMAIN-CONTAINING PROTEIN-RELATED"/>
    <property type="match status" value="1"/>
</dbReference>
<proteinExistence type="predicted"/>
<evidence type="ECO:0000259" key="2">
    <source>
        <dbReference type="Pfam" id="PF24864"/>
    </source>
</evidence>
<dbReference type="EMBL" id="JASUXU010000010">
    <property type="protein sequence ID" value="KAK0324436.1"/>
    <property type="molecule type" value="Genomic_DNA"/>
</dbReference>
<name>A0AAN6FX23_9PEZI</name>
<sequence>MSPSGPTQGARMPSLTYPERLRTFQDYWNDNEATARQLAAIGHVYDRPPLEALEEGSRCISCSQFVQRVWSVRILEGPMGSPNGHLDCFEGFQFHHTGCIHMQVRIPLEAQAIFSPLRSSGNGVADTEDWRKASRAHPQQTHRPQQVQTSFLFTLPVELRLQIYALVLPQLDDVTEISSLKANRPRIAAMFDRKPRLRDPTKTNLLRTCQAIHSEALDLLYSKSTFTFDSCKTLYLFLRHIGAHGRAVVRSIDIVCGSREDAIALSLLATCYELQRIVLRLTRARLVFPRASLWLTDGVAALLALRGLQEVRVGNGSGCVKHIGPPCLGRVLASLGRRDAEVVERELERPRGEEGGVRWVDGYMDL</sequence>
<gene>
    <name evidence="3" type="ORF">LTR82_004876</name>
</gene>
<dbReference type="AlphaFoldDB" id="A0AAN6FX23"/>
<feature type="region of interest" description="Disordered" evidence="1">
    <location>
        <begin position="124"/>
        <end position="143"/>
    </location>
</feature>
<organism evidence="3 4">
    <name type="scientific">Friedmanniomyces endolithicus</name>
    <dbReference type="NCBI Taxonomy" id="329885"/>
    <lineage>
        <taxon>Eukaryota</taxon>
        <taxon>Fungi</taxon>
        <taxon>Dikarya</taxon>
        <taxon>Ascomycota</taxon>
        <taxon>Pezizomycotina</taxon>
        <taxon>Dothideomycetes</taxon>
        <taxon>Dothideomycetidae</taxon>
        <taxon>Mycosphaerellales</taxon>
        <taxon>Teratosphaeriaceae</taxon>
        <taxon>Friedmanniomyces</taxon>
    </lineage>
</organism>
<comment type="caution">
    <text evidence="3">The sequence shown here is derived from an EMBL/GenBank/DDBJ whole genome shotgun (WGS) entry which is preliminary data.</text>
</comment>